<dbReference type="OMA" id="MIEKEPR"/>
<evidence type="ECO:0000313" key="5">
    <source>
        <dbReference type="EMBL" id="KRH75103.1"/>
    </source>
</evidence>
<dbReference type="Pfam" id="PF05701">
    <property type="entry name" value="WEMBL"/>
    <property type="match status" value="1"/>
</dbReference>
<dbReference type="PaxDb" id="3847-GLYMA01G07985.1"/>
<dbReference type="PANTHER" id="PTHR32054:SF3">
    <property type="entry name" value="HEAVY CHAIN, PUTATIVE, EXPRESSED-RELATED"/>
    <property type="match status" value="1"/>
</dbReference>
<accession>A0A0R0LGP5</accession>
<feature type="region of interest" description="Disordered" evidence="4">
    <location>
        <begin position="171"/>
        <end position="191"/>
    </location>
</feature>
<proteinExistence type="inferred from homology"/>
<keyword evidence="2 3" id="KW-0175">Coiled coil</keyword>
<dbReference type="SMR" id="A0A0R0LGP5"/>
<evidence type="ECO:0000256" key="1">
    <source>
        <dbReference type="ARBA" id="ARBA00005485"/>
    </source>
</evidence>
<evidence type="ECO:0000256" key="4">
    <source>
        <dbReference type="SAM" id="MobiDB-lite"/>
    </source>
</evidence>
<evidence type="ECO:0000256" key="3">
    <source>
        <dbReference type="SAM" id="Coils"/>
    </source>
</evidence>
<dbReference type="EnsemblPlants" id="KRH75103">
    <property type="protein sequence ID" value="KRH75103"/>
    <property type="gene ID" value="GLYMA_01G063200"/>
</dbReference>
<dbReference type="InParanoid" id="A0A0R0LGP5"/>
<dbReference type="AlphaFoldDB" id="A0A0R0LGP5"/>
<feature type="coiled-coil region" evidence="3">
    <location>
        <begin position="97"/>
        <end position="155"/>
    </location>
</feature>
<dbReference type="Gramene" id="KRH75103">
    <property type="protein sequence ID" value="KRH75103"/>
    <property type="gene ID" value="GLYMA_01G063200"/>
</dbReference>
<dbReference type="PANTHER" id="PTHR32054">
    <property type="entry name" value="HEAVY CHAIN, PUTATIVE, EXPRESSED-RELATED-RELATED"/>
    <property type="match status" value="1"/>
</dbReference>
<gene>
    <name evidence="5" type="ORF">GLYMA_01G063200</name>
</gene>
<evidence type="ECO:0000313" key="7">
    <source>
        <dbReference type="Proteomes" id="UP000008827"/>
    </source>
</evidence>
<feature type="compositionally biased region" description="Polar residues" evidence="4">
    <location>
        <begin position="171"/>
        <end position="190"/>
    </location>
</feature>
<dbReference type="EMBL" id="CM000834">
    <property type="protein sequence ID" value="KRH75103.1"/>
    <property type="molecule type" value="Genomic_DNA"/>
</dbReference>
<protein>
    <recommendedName>
        <fullName evidence="8">WEB family protein</fullName>
    </recommendedName>
</protein>
<reference evidence="5 6" key="1">
    <citation type="journal article" date="2010" name="Nature">
        <title>Genome sequence of the palaeopolyploid soybean.</title>
        <authorList>
            <person name="Schmutz J."/>
            <person name="Cannon S.B."/>
            <person name="Schlueter J."/>
            <person name="Ma J."/>
            <person name="Mitros T."/>
            <person name="Nelson W."/>
            <person name="Hyten D.L."/>
            <person name="Song Q."/>
            <person name="Thelen J.J."/>
            <person name="Cheng J."/>
            <person name="Xu D."/>
            <person name="Hellsten U."/>
            <person name="May G.D."/>
            <person name="Yu Y."/>
            <person name="Sakurai T."/>
            <person name="Umezawa T."/>
            <person name="Bhattacharyya M.K."/>
            <person name="Sandhu D."/>
            <person name="Valliyodan B."/>
            <person name="Lindquist E."/>
            <person name="Peto M."/>
            <person name="Grant D."/>
            <person name="Shu S."/>
            <person name="Goodstein D."/>
            <person name="Barry K."/>
            <person name="Futrell-Griggs M."/>
            <person name="Abernathy B."/>
            <person name="Du J."/>
            <person name="Tian Z."/>
            <person name="Zhu L."/>
            <person name="Gill N."/>
            <person name="Joshi T."/>
            <person name="Libault M."/>
            <person name="Sethuraman A."/>
            <person name="Zhang X.-C."/>
            <person name="Shinozaki K."/>
            <person name="Nguyen H.T."/>
            <person name="Wing R.A."/>
            <person name="Cregan P."/>
            <person name="Specht J."/>
            <person name="Grimwood J."/>
            <person name="Rokhsar D."/>
            <person name="Stacey G."/>
            <person name="Shoemaker R.C."/>
            <person name="Jackson S.A."/>
        </authorList>
    </citation>
    <scope>NUCLEOTIDE SEQUENCE</scope>
    <source>
        <strain evidence="6">cv. Williams 82</strain>
        <tissue evidence="5">Callus</tissue>
    </source>
</reference>
<reference evidence="6" key="2">
    <citation type="submission" date="2018-02" db="UniProtKB">
        <authorList>
            <consortium name="EnsemblPlants"/>
        </authorList>
    </citation>
    <scope>IDENTIFICATION</scope>
    <source>
        <strain evidence="6">Williams 82</strain>
    </source>
</reference>
<dbReference type="Proteomes" id="UP000008827">
    <property type="component" value="Chromosome 1"/>
</dbReference>
<dbReference type="STRING" id="3847.A0A0R0LGP5"/>
<keyword evidence="7" id="KW-1185">Reference proteome</keyword>
<evidence type="ECO:0000313" key="6">
    <source>
        <dbReference type="EnsemblPlants" id="KRH75103"/>
    </source>
</evidence>
<feature type="region of interest" description="Disordered" evidence="4">
    <location>
        <begin position="221"/>
        <end position="240"/>
    </location>
</feature>
<evidence type="ECO:0000256" key="2">
    <source>
        <dbReference type="ARBA" id="ARBA00023054"/>
    </source>
</evidence>
<feature type="coiled-coil region" evidence="3">
    <location>
        <begin position="18"/>
        <end position="73"/>
    </location>
</feature>
<name>A0A0R0LGP5_SOYBN</name>
<comment type="similarity">
    <text evidence="1">Belongs to the WEB family.</text>
</comment>
<sequence>MAEESKVRGASEEMILTLSQLTSETENARREAEDMKNRTAELKKEVEVTMLALEEAEKNLKVALEEAEAAKAAEKSSLSHKVEESDKLADMKVAAAKAQVEAVKASENEALKRLETTQKEIEDIKTATQEALKKAEMAEAAKRAVESELRRWRERVQKRAAEAASRILAETQVSTKSSPQHYRIQKQNPPRTMVEVKKFEKEKVSVSKKTLLPNISGIFQRKKNQVKGGSPSYLPGENPV</sequence>
<evidence type="ECO:0008006" key="8">
    <source>
        <dbReference type="Google" id="ProtNLM"/>
    </source>
</evidence>
<reference evidence="5" key="3">
    <citation type="submission" date="2018-07" db="EMBL/GenBank/DDBJ databases">
        <title>WGS assembly of Glycine max.</title>
        <authorList>
            <person name="Schmutz J."/>
            <person name="Cannon S."/>
            <person name="Schlueter J."/>
            <person name="Ma J."/>
            <person name="Mitros T."/>
            <person name="Nelson W."/>
            <person name="Hyten D."/>
            <person name="Song Q."/>
            <person name="Thelen J."/>
            <person name="Cheng J."/>
            <person name="Xu D."/>
            <person name="Hellsten U."/>
            <person name="May G."/>
            <person name="Yu Y."/>
            <person name="Sakurai T."/>
            <person name="Umezawa T."/>
            <person name="Bhattacharyya M."/>
            <person name="Sandhu D."/>
            <person name="Valliyodan B."/>
            <person name="Lindquist E."/>
            <person name="Peto M."/>
            <person name="Grant D."/>
            <person name="Shu S."/>
            <person name="Goodstein D."/>
            <person name="Barry K."/>
            <person name="Futrell-Griggs M."/>
            <person name="Abernathy B."/>
            <person name="Du J."/>
            <person name="Tian Z."/>
            <person name="Zhu L."/>
            <person name="Gill N."/>
            <person name="Joshi T."/>
            <person name="Libault M."/>
            <person name="Sethuraman A."/>
            <person name="Zhang X."/>
            <person name="Shinozaki K."/>
            <person name="Nguyen H."/>
            <person name="Wing R."/>
            <person name="Cregan P."/>
            <person name="Specht J."/>
            <person name="Grimwood J."/>
            <person name="Rokhsar D."/>
            <person name="Stacey G."/>
            <person name="Shoemaker R."/>
            <person name="Jackson S."/>
        </authorList>
    </citation>
    <scope>NUCLEOTIDE SEQUENCE</scope>
    <source>
        <tissue evidence="5">Callus</tissue>
    </source>
</reference>
<dbReference type="InterPro" id="IPR008545">
    <property type="entry name" value="Web"/>
</dbReference>
<organism evidence="5">
    <name type="scientific">Glycine max</name>
    <name type="common">Soybean</name>
    <name type="synonym">Glycine hispida</name>
    <dbReference type="NCBI Taxonomy" id="3847"/>
    <lineage>
        <taxon>Eukaryota</taxon>
        <taxon>Viridiplantae</taxon>
        <taxon>Streptophyta</taxon>
        <taxon>Embryophyta</taxon>
        <taxon>Tracheophyta</taxon>
        <taxon>Spermatophyta</taxon>
        <taxon>Magnoliopsida</taxon>
        <taxon>eudicotyledons</taxon>
        <taxon>Gunneridae</taxon>
        <taxon>Pentapetalae</taxon>
        <taxon>rosids</taxon>
        <taxon>fabids</taxon>
        <taxon>Fabales</taxon>
        <taxon>Fabaceae</taxon>
        <taxon>Papilionoideae</taxon>
        <taxon>50 kb inversion clade</taxon>
        <taxon>NPAAA clade</taxon>
        <taxon>indigoferoid/millettioid clade</taxon>
        <taxon>Phaseoleae</taxon>
        <taxon>Glycine</taxon>
        <taxon>Glycine subgen. Soja</taxon>
    </lineage>
</organism>